<dbReference type="PANTHER" id="PTHR11461">
    <property type="entry name" value="SERINE PROTEASE INHIBITOR, SERPIN"/>
    <property type="match status" value="1"/>
</dbReference>
<dbReference type="GO" id="GO:0005615">
    <property type="term" value="C:extracellular space"/>
    <property type="evidence" value="ECO:0007669"/>
    <property type="project" value="InterPro"/>
</dbReference>
<dbReference type="OrthoDB" id="9440847at2759"/>
<sequence length="406" mass="45294">MMLGLPLLLVSIVLFLAQEQYAQSALDTLSKGVEDFSFDLLQRIAVETQKSNKNFMISPFSVWSLLVLLYEGSEGETLSQLRQALRINVEDETLRSFYRARNQFLNTKKAGVEVGSLLAVYTDKSFSIMKGYRDTIQSYSAQTEEVDFSRADTVRRINDAIDRSTRGLIKNSVKQQDLYGAKMFLLSALYFKGQWTFAFNPAMTKIQPFHNENGAVVAQVPMMIQEAAFAYSSNVRGLGGQVLELPYGSLEWMSMIVVLPDPGVTLNTLANNLKTVGLQPILQELAEYKTKYGTDEVEVMVPKFETATDISLKEILSQMGIRDLFDEKTANLGRMAPGLFASLCKHSSKIIVNEQGTTAAAVTQASIFNRFGSTPILLNRPFQYMIVEKETGLLLFAGQVWNPKAS</sequence>
<evidence type="ECO:0000259" key="5">
    <source>
        <dbReference type="SMART" id="SM00093"/>
    </source>
</evidence>
<feature type="domain" description="Serpin" evidence="5">
    <location>
        <begin position="38"/>
        <end position="403"/>
    </location>
</feature>
<accession>A0A6P4ECU0</accession>
<dbReference type="InterPro" id="IPR036186">
    <property type="entry name" value="Serpin_sf"/>
</dbReference>
<feature type="chain" id="PRO_5028380540" evidence="4">
    <location>
        <begin position="25"/>
        <end position="406"/>
    </location>
</feature>
<dbReference type="GO" id="GO:0004867">
    <property type="term" value="F:serine-type endopeptidase inhibitor activity"/>
    <property type="evidence" value="ECO:0007669"/>
    <property type="project" value="UniProtKB-KW"/>
</dbReference>
<gene>
    <name evidence="6" type="primary">LOC108040186</name>
</gene>
<feature type="signal peptide" evidence="4">
    <location>
        <begin position="1"/>
        <end position="24"/>
    </location>
</feature>
<dbReference type="Gene3D" id="2.30.39.10">
    <property type="entry name" value="Alpha-1-antitrypsin, domain 1"/>
    <property type="match status" value="1"/>
</dbReference>
<dbReference type="SUPFAM" id="SSF56574">
    <property type="entry name" value="Serpins"/>
    <property type="match status" value="1"/>
</dbReference>
<name>A0A6P4ECU0_DRORH</name>
<proteinExistence type="inferred from homology"/>
<dbReference type="RefSeq" id="XP_016972963.1">
    <property type="nucleotide sequence ID" value="XM_017117474.1"/>
</dbReference>
<dbReference type="Gene3D" id="3.30.497.10">
    <property type="entry name" value="Antithrombin, subunit I, domain 2"/>
    <property type="match status" value="1"/>
</dbReference>
<evidence type="ECO:0000256" key="3">
    <source>
        <dbReference type="RuleBase" id="RU000411"/>
    </source>
</evidence>
<dbReference type="CDD" id="cd19598">
    <property type="entry name" value="serpin77Ba-like_insects"/>
    <property type="match status" value="1"/>
</dbReference>
<evidence type="ECO:0000313" key="6">
    <source>
        <dbReference type="RefSeq" id="XP_016972963.1"/>
    </source>
</evidence>
<dbReference type="InterPro" id="IPR023796">
    <property type="entry name" value="Serpin_dom"/>
</dbReference>
<dbReference type="SMART" id="SM00093">
    <property type="entry name" value="SERPIN"/>
    <property type="match status" value="1"/>
</dbReference>
<keyword evidence="1" id="KW-0646">Protease inhibitor</keyword>
<dbReference type="RefSeq" id="XP_016972963.2">
    <property type="nucleotide sequence ID" value="XM_017117474.2"/>
</dbReference>
<dbReference type="InterPro" id="IPR042178">
    <property type="entry name" value="Serpin_sf_1"/>
</dbReference>
<organism evidence="6">
    <name type="scientific">Drosophila rhopaloa</name>
    <name type="common">Fruit fly</name>
    <dbReference type="NCBI Taxonomy" id="1041015"/>
    <lineage>
        <taxon>Eukaryota</taxon>
        <taxon>Metazoa</taxon>
        <taxon>Ecdysozoa</taxon>
        <taxon>Arthropoda</taxon>
        <taxon>Hexapoda</taxon>
        <taxon>Insecta</taxon>
        <taxon>Pterygota</taxon>
        <taxon>Neoptera</taxon>
        <taxon>Endopterygota</taxon>
        <taxon>Diptera</taxon>
        <taxon>Brachycera</taxon>
        <taxon>Muscomorpha</taxon>
        <taxon>Ephydroidea</taxon>
        <taxon>Drosophilidae</taxon>
        <taxon>Drosophila</taxon>
        <taxon>Sophophora</taxon>
    </lineage>
</organism>
<reference evidence="6" key="1">
    <citation type="submission" date="2025-08" db="UniProtKB">
        <authorList>
            <consortium name="RefSeq"/>
        </authorList>
    </citation>
    <scope>IDENTIFICATION</scope>
</reference>
<protein>
    <submittedName>
        <fullName evidence="6">Leukocyte elastase inhibitor-like</fullName>
    </submittedName>
</protein>
<dbReference type="InterPro" id="IPR000215">
    <property type="entry name" value="Serpin_fam"/>
</dbReference>
<evidence type="ECO:0000256" key="2">
    <source>
        <dbReference type="ARBA" id="ARBA00022900"/>
    </source>
</evidence>
<keyword evidence="2" id="KW-0722">Serine protease inhibitor</keyword>
<evidence type="ECO:0000256" key="1">
    <source>
        <dbReference type="ARBA" id="ARBA00022690"/>
    </source>
</evidence>
<dbReference type="GeneID" id="108040186"/>
<keyword evidence="4" id="KW-0732">Signal</keyword>
<comment type="similarity">
    <text evidence="3">Belongs to the serpin family.</text>
</comment>
<dbReference type="AlphaFoldDB" id="A0A6P4ECU0"/>
<evidence type="ECO:0000256" key="4">
    <source>
        <dbReference type="SAM" id="SignalP"/>
    </source>
</evidence>
<dbReference type="Pfam" id="PF00079">
    <property type="entry name" value="Serpin"/>
    <property type="match status" value="1"/>
</dbReference>
<dbReference type="InterPro" id="IPR042185">
    <property type="entry name" value="Serpin_sf_2"/>
</dbReference>
<dbReference type="PANTHER" id="PTHR11461:SF367">
    <property type="entry name" value="GH21475P-RELATED"/>
    <property type="match status" value="1"/>
</dbReference>